<keyword evidence="4" id="KW-0489">Methyltransferase</keyword>
<reference evidence="12" key="1">
    <citation type="submission" date="2025-08" db="UniProtKB">
        <authorList>
            <consortium name="RefSeq"/>
        </authorList>
    </citation>
    <scope>IDENTIFICATION</scope>
    <source>
        <tissue evidence="12">Tentacle</tissue>
    </source>
</reference>
<dbReference type="InterPro" id="IPR029064">
    <property type="entry name" value="Ribosomal_eL30-like_sf"/>
</dbReference>
<evidence type="ECO:0000256" key="8">
    <source>
        <dbReference type="ARBA" id="ARBA00023128"/>
    </source>
</evidence>
<dbReference type="RefSeq" id="XP_031558275.1">
    <property type="nucleotide sequence ID" value="XM_031702415.1"/>
</dbReference>
<evidence type="ECO:0000259" key="10">
    <source>
        <dbReference type="SMART" id="SM00967"/>
    </source>
</evidence>
<accession>A0A6P8I026</accession>
<evidence type="ECO:0000256" key="2">
    <source>
        <dbReference type="ARBA" id="ARBA00007228"/>
    </source>
</evidence>
<keyword evidence="7" id="KW-0809">Transit peptide</keyword>
<dbReference type="Pfam" id="PF00588">
    <property type="entry name" value="SpoU_methylase"/>
    <property type="match status" value="1"/>
</dbReference>
<dbReference type="InterPro" id="IPR047182">
    <property type="entry name" value="MRM1"/>
</dbReference>
<keyword evidence="3" id="KW-0698">rRNA processing</keyword>
<evidence type="ECO:0000256" key="3">
    <source>
        <dbReference type="ARBA" id="ARBA00022552"/>
    </source>
</evidence>
<dbReference type="Proteomes" id="UP000515163">
    <property type="component" value="Unplaced"/>
</dbReference>
<comment type="subcellular location">
    <subcellularLocation>
        <location evidence="1">Mitochondrion</location>
    </subcellularLocation>
</comment>
<evidence type="ECO:0000256" key="4">
    <source>
        <dbReference type="ARBA" id="ARBA00022603"/>
    </source>
</evidence>
<proteinExistence type="inferred from homology"/>
<keyword evidence="11" id="KW-1185">Reference proteome</keyword>
<dbReference type="SUPFAM" id="SSF75217">
    <property type="entry name" value="alpha/beta knot"/>
    <property type="match status" value="1"/>
</dbReference>
<evidence type="ECO:0000256" key="9">
    <source>
        <dbReference type="ARBA" id="ARBA00034881"/>
    </source>
</evidence>
<dbReference type="InterPro" id="IPR047261">
    <property type="entry name" value="MRM1_MeTrfase_dom"/>
</dbReference>
<gene>
    <name evidence="12" type="primary">LOC116294759</name>
</gene>
<dbReference type="FunCoup" id="A0A6P8I026">
    <property type="interactions" value="415"/>
</dbReference>
<keyword evidence="6" id="KW-0949">S-adenosyl-L-methionine</keyword>
<keyword evidence="8" id="KW-0496">Mitochondrion</keyword>
<dbReference type="Pfam" id="PF08032">
    <property type="entry name" value="SpoU_sub_bind"/>
    <property type="match status" value="1"/>
</dbReference>
<dbReference type="InterPro" id="IPR001537">
    <property type="entry name" value="SpoU_MeTrfase"/>
</dbReference>
<dbReference type="PANTHER" id="PTHR46103:SF1">
    <property type="entry name" value="RRNA METHYLTRANSFERASE 1, MITOCHONDRIAL"/>
    <property type="match status" value="1"/>
</dbReference>
<dbReference type="Gene3D" id="3.40.1280.10">
    <property type="match status" value="1"/>
</dbReference>
<dbReference type="InParanoid" id="A0A6P8I026"/>
<dbReference type="KEGG" id="aten:116294759"/>
<dbReference type="GO" id="GO:0003723">
    <property type="term" value="F:RNA binding"/>
    <property type="evidence" value="ECO:0007669"/>
    <property type="project" value="InterPro"/>
</dbReference>
<dbReference type="AlphaFoldDB" id="A0A6P8I026"/>
<organism evidence="11 12">
    <name type="scientific">Actinia tenebrosa</name>
    <name type="common">Australian red waratah sea anemone</name>
    <dbReference type="NCBI Taxonomy" id="6105"/>
    <lineage>
        <taxon>Eukaryota</taxon>
        <taxon>Metazoa</taxon>
        <taxon>Cnidaria</taxon>
        <taxon>Anthozoa</taxon>
        <taxon>Hexacorallia</taxon>
        <taxon>Actiniaria</taxon>
        <taxon>Actiniidae</taxon>
        <taxon>Actinia</taxon>
    </lineage>
</organism>
<protein>
    <recommendedName>
        <fullName evidence="9">rRNA methyltransferase 1, mitochondrial</fullName>
    </recommendedName>
</protein>
<evidence type="ECO:0000256" key="1">
    <source>
        <dbReference type="ARBA" id="ARBA00004173"/>
    </source>
</evidence>
<dbReference type="GeneID" id="116294759"/>
<comment type="similarity">
    <text evidence="2">Belongs to the class IV-like SAM-binding methyltransferase superfamily. RNA methyltransferase TrmH family.</text>
</comment>
<dbReference type="OrthoDB" id="270651at2759"/>
<evidence type="ECO:0000256" key="5">
    <source>
        <dbReference type="ARBA" id="ARBA00022679"/>
    </source>
</evidence>
<feature type="domain" description="RNA 2-O ribose methyltransferase substrate binding" evidence="10">
    <location>
        <begin position="80"/>
        <end position="159"/>
    </location>
</feature>
<sequence length="376" mass="41847">MCSKSLFKDSLQFQNYTAQCRFLGVFMNLLQNTRLLTPVKPKRSILRCSRTLFSTNGSSHNFKKTITKQKSDGGKSKTEYLFGVGPCYLALKSNRRKISNIYIRDGAVNTTRNEFEEIRKMAEDKGVPIVSTTRKHLLKLSQGRPAQNIVMEVSPLKFLNCERKDFKSDTETGNPELWVALDEVQDPMNFGAILRTSFLLGVSGVVVPQRNSAPLSPVVSKASAGAMEMMNIFQVSHLPSFLKERANEGWDILGSVSPNSAEESEEKPLDCTNYEIHKTAVLVLGNEGIGLQSQVLQHCTRLISIFPPSLQPSSLVGPDSLNVSVATGLEFISYSTNPILDLLQFSLSNSFPRCKPSLVSKAPRIQIAHFRLRRLC</sequence>
<evidence type="ECO:0000313" key="11">
    <source>
        <dbReference type="Proteomes" id="UP000515163"/>
    </source>
</evidence>
<evidence type="ECO:0000313" key="12">
    <source>
        <dbReference type="RefSeq" id="XP_031558275.1"/>
    </source>
</evidence>
<dbReference type="InterPro" id="IPR029026">
    <property type="entry name" value="tRNA_m1G_MTases_N"/>
</dbReference>
<dbReference type="InterPro" id="IPR013123">
    <property type="entry name" value="SpoU_subst-bd"/>
</dbReference>
<dbReference type="InterPro" id="IPR029028">
    <property type="entry name" value="Alpha/beta_knot_MTases"/>
</dbReference>
<dbReference type="GO" id="GO:0016435">
    <property type="term" value="F:rRNA (guanine) methyltransferase activity"/>
    <property type="evidence" value="ECO:0007669"/>
    <property type="project" value="TreeGrafter"/>
</dbReference>
<dbReference type="SUPFAM" id="SSF55315">
    <property type="entry name" value="L30e-like"/>
    <property type="match status" value="1"/>
</dbReference>
<dbReference type="SMART" id="SM00967">
    <property type="entry name" value="SpoU_sub_bind"/>
    <property type="match status" value="1"/>
</dbReference>
<dbReference type="GO" id="GO:0005739">
    <property type="term" value="C:mitochondrion"/>
    <property type="evidence" value="ECO:0007669"/>
    <property type="project" value="UniProtKB-SubCell"/>
</dbReference>
<keyword evidence="5" id="KW-0808">Transferase</keyword>
<evidence type="ECO:0000256" key="7">
    <source>
        <dbReference type="ARBA" id="ARBA00022946"/>
    </source>
</evidence>
<dbReference type="Gene3D" id="3.30.1330.30">
    <property type="match status" value="1"/>
</dbReference>
<name>A0A6P8I026_ACTTE</name>
<dbReference type="CDD" id="cd18105">
    <property type="entry name" value="SpoU-like_MRM1"/>
    <property type="match status" value="1"/>
</dbReference>
<dbReference type="PANTHER" id="PTHR46103">
    <property type="entry name" value="RRNA METHYLTRANSFERASE 1, MITOCHONDRIAL"/>
    <property type="match status" value="1"/>
</dbReference>
<evidence type="ECO:0000256" key="6">
    <source>
        <dbReference type="ARBA" id="ARBA00022691"/>
    </source>
</evidence>